<evidence type="ECO:0000313" key="2">
    <source>
        <dbReference type="Proteomes" id="UP000663946"/>
    </source>
</evidence>
<reference evidence="1" key="1">
    <citation type="submission" date="2020-02" db="EMBL/GenBank/DDBJ databases">
        <title>Unexpected conservation and global transmission of agrobacterial virulence plasmids.</title>
        <authorList>
            <person name="Weisberg A.J."/>
            <person name="Davis E.W. II"/>
            <person name="Tabima J.R."/>
            <person name="Belcher M.S."/>
            <person name="Miller M."/>
            <person name="Kuo C.-H."/>
            <person name="Loper J.E."/>
            <person name="Grunwald N.J."/>
            <person name="Putnam M.L."/>
            <person name="Chang J.H."/>
        </authorList>
    </citation>
    <scope>NUCLEOTIDE SEQUENCE</scope>
    <source>
        <strain evidence="1">Q15/94</strain>
    </source>
</reference>
<dbReference type="EMBL" id="CP049216">
    <property type="protein sequence ID" value="QTG12924.1"/>
    <property type="molecule type" value="Genomic_DNA"/>
</dbReference>
<dbReference type="AlphaFoldDB" id="A0AAJ4N0E3"/>
<name>A0AAJ4N0E3_AGRTU</name>
<accession>A0AAJ4N0E3</accession>
<dbReference type="RefSeq" id="WP_333721965.1">
    <property type="nucleotide sequence ID" value="NZ_CP049216.1"/>
</dbReference>
<gene>
    <name evidence="1" type="ORF">G6M86_06565</name>
</gene>
<proteinExistence type="predicted"/>
<organism evidence="1 2">
    <name type="scientific">Agrobacterium tumefaciens</name>
    <dbReference type="NCBI Taxonomy" id="358"/>
    <lineage>
        <taxon>Bacteria</taxon>
        <taxon>Pseudomonadati</taxon>
        <taxon>Pseudomonadota</taxon>
        <taxon>Alphaproteobacteria</taxon>
        <taxon>Hyphomicrobiales</taxon>
        <taxon>Rhizobiaceae</taxon>
        <taxon>Rhizobium/Agrobacterium group</taxon>
        <taxon>Agrobacterium</taxon>
        <taxon>Agrobacterium tumefaciens complex</taxon>
    </lineage>
</organism>
<sequence>MTEIFAHPEGCSHEEGLLHSDPQTSCLARMAVSSFANNMAKFLNDEMQRGTDPVVLLSSLMRFQVQTHACLATQLLKAPGHPKVVELYEHTLKTEYLEHADRIRRSARFYGAPI</sequence>
<evidence type="ECO:0000313" key="1">
    <source>
        <dbReference type="EMBL" id="QTG12924.1"/>
    </source>
</evidence>
<dbReference type="Proteomes" id="UP000663946">
    <property type="component" value="Chromosome 1"/>
</dbReference>
<protein>
    <submittedName>
        <fullName evidence="1">Uncharacterized protein</fullName>
    </submittedName>
</protein>